<proteinExistence type="predicted"/>
<sequence>MTSHDERNGDGVAGIGLQREDTKNFRAKMVGWGRGIGYHGGDGGIYHNSASLDPEKKIPLLARSSTSETVGCGFDRKSRQVHFTLNGRYLGVQSTMDHGVRYFPAVSLSGYHPLVVKFGTGDKLFVFTQHGKDITELDHLLEKEGVGGKIVEEEKEMELADEKLIGNADNAIPREGVHIQQLESALLELNSQPEGVELDREVQLPSLILVE</sequence>
<dbReference type="InterPro" id="IPR013320">
    <property type="entry name" value="ConA-like_dom_sf"/>
</dbReference>
<dbReference type="EMBL" id="WIQZ01000033">
    <property type="protein sequence ID" value="KAF3135182.1"/>
    <property type="molecule type" value="Genomic_DNA"/>
</dbReference>
<protein>
    <recommendedName>
        <fullName evidence="1">B30.2/SPRY domain-containing protein</fullName>
    </recommendedName>
</protein>
<comment type="caution">
    <text evidence="2">The sequence shown here is derived from an EMBL/GenBank/DDBJ whole genome shotgun (WGS) entry which is preliminary data.</text>
</comment>
<dbReference type="Pfam" id="PF00622">
    <property type="entry name" value="SPRY"/>
    <property type="match status" value="1"/>
</dbReference>
<dbReference type="InterPro" id="IPR003877">
    <property type="entry name" value="SPRY_dom"/>
</dbReference>
<dbReference type="Gene3D" id="2.60.120.920">
    <property type="match status" value="1"/>
</dbReference>
<evidence type="ECO:0000313" key="2">
    <source>
        <dbReference type="EMBL" id="KAF3135182.1"/>
    </source>
</evidence>
<dbReference type="SUPFAM" id="SSF49899">
    <property type="entry name" value="Concanavalin A-like lectins/glucanases"/>
    <property type="match status" value="1"/>
</dbReference>
<organism evidence="2 3">
    <name type="scientific">Orbilia oligospora</name>
    <name type="common">Nematode-trapping fungus</name>
    <name type="synonym">Arthrobotrys oligospora</name>
    <dbReference type="NCBI Taxonomy" id="2813651"/>
    <lineage>
        <taxon>Eukaryota</taxon>
        <taxon>Fungi</taxon>
        <taxon>Dikarya</taxon>
        <taxon>Ascomycota</taxon>
        <taxon>Pezizomycotina</taxon>
        <taxon>Orbiliomycetes</taxon>
        <taxon>Orbiliales</taxon>
        <taxon>Orbiliaceae</taxon>
        <taxon>Orbilia</taxon>
    </lineage>
</organism>
<feature type="domain" description="B30.2/SPRY" evidence="1">
    <location>
        <begin position="1"/>
        <end position="125"/>
    </location>
</feature>
<accession>A0A7C8JZG6</accession>
<gene>
    <name evidence="2" type="ORF">TWF703_006095</name>
</gene>
<dbReference type="InterPro" id="IPR001870">
    <property type="entry name" value="B30.2/SPRY"/>
</dbReference>
<evidence type="ECO:0000313" key="3">
    <source>
        <dbReference type="Proteomes" id="UP000480548"/>
    </source>
</evidence>
<reference evidence="2 3" key="1">
    <citation type="submission" date="2019-06" db="EMBL/GenBank/DDBJ databases">
        <authorList>
            <person name="Palmer J.M."/>
        </authorList>
    </citation>
    <scope>NUCLEOTIDE SEQUENCE [LARGE SCALE GENOMIC DNA]</scope>
    <source>
        <strain evidence="2 3">TWF703</strain>
    </source>
</reference>
<dbReference type="AlphaFoldDB" id="A0A7C8JZG6"/>
<dbReference type="PROSITE" id="PS50188">
    <property type="entry name" value="B302_SPRY"/>
    <property type="match status" value="1"/>
</dbReference>
<dbReference type="InterPro" id="IPR043136">
    <property type="entry name" value="B30.2/SPRY_sf"/>
</dbReference>
<name>A0A7C8JZG6_ORBOL</name>
<dbReference type="Proteomes" id="UP000480548">
    <property type="component" value="Unassembled WGS sequence"/>
</dbReference>
<evidence type="ECO:0000259" key="1">
    <source>
        <dbReference type="PROSITE" id="PS50188"/>
    </source>
</evidence>